<dbReference type="PROSITE" id="PS50812">
    <property type="entry name" value="PWWP"/>
    <property type="match status" value="1"/>
</dbReference>
<evidence type="ECO:0000256" key="1">
    <source>
        <dbReference type="SAM" id="MobiDB-lite"/>
    </source>
</evidence>
<dbReference type="SUPFAM" id="SSF63748">
    <property type="entry name" value="Tudor/PWWP/MBT"/>
    <property type="match status" value="1"/>
</dbReference>
<dbReference type="InterPro" id="IPR053063">
    <property type="entry name" value="PWWP_domain_containing_PDP"/>
</dbReference>
<dbReference type="PANTHER" id="PTHR42851">
    <property type="entry name" value="ALDOLASE-RELATED"/>
    <property type="match status" value="1"/>
</dbReference>
<dbReference type="CDD" id="cd05162">
    <property type="entry name" value="PWWP"/>
    <property type="match status" value="1"/>
</dbReference>
<feature type="region of interest" description="Disordered" evidence="1">
    <location>
        <begin position="852"/>
        <end position="871"/>
    </location>
</feature>
<dbReference type="SMART" id="SM00293">
    <property type="entry name" value="PWWP"/>
    <property type="match status" value="1"/>
</dbReference>
<feature type="compositionally biased region" description="Basic and acidic residues" evidence="1">
    <location>
        <begin position="760"/>
        <end position="773"/>
    </location>
</feature>
<reference evidence="3" key="1">
    <citation type="submission" date="2018-05" db="EMBL/GenBank/DDBJ databases">
        <title>Draft genome of Mucuna pruriens seed.</title>
        <authorList>
            <person name="Nnadi N.E."/>
            <person name="Vos R."/>
            <person name="Hasami M.H."/>
            <person name="Devisetty U.K."/>
            <person name="Aguiy J.C."/>
        </authorList>
    </citation>
    <scope>NUCLEOTIDE SEQUENCE [LARGE SCALE GENOMIC DNA]</scope>
    <source>
        <strain evidence="3">JCA_2017</strain>
    </source>
</reference>
<dbReference type="Proteomes" id="UP000257109">
    <property type="component" value="Unassembled WGS sequence"/>
</dbReference>
<feature type="region of interest" description="Disordered" evidence="1">
    <location>
        <begin position="988"/>
        <end position="1053"/>
    </location>
</feature>
<dbReference type="OrthoDB" id="62853at2759"/>
<dbReference type="EMBL" id="QJKJ01002678">
    <property type="protein sequence ID" value="RDY01809.1"/>
    <property type="molecule type" value="Genomic_DNA"/>
</dbReference>
<dbReference type="InterPro" id="IPR000313">
    <property type="entry name" value="PWWP_dom"/>
</dbReference>
<dbReference type="STRING" id="157652.A0A371HGA1"/>
<protein>
    <submittedName>
        <fullName evidence="3">Oxidoreductase GLYR1</fullName>
    </submittedName>
</protein>
<accession>A0A371HGA1</accession>
<feature type="compositionally biased region" description="Polar residues" evidence="1">
    <location>
        <begin position="740"/>
        <end position="751"/>
    </location>
</feature>
<organism evidence="3 4">
    <name type="scientific">Mucuna pruriens</name>
    <name type="common">Velvet bean</name>
    <name type="synonym">Dolichos pruriens</name>
    <dbReference type="NCBI Taxonomy" id="157652"/>
    <lineage>
        <taxon>Eukaryota</taxon>
        <taxon>Viridiplantae</taxon>
        <taxon>Streptophyta</taxon>
        <taxon>Embryophyta</taxon>
        <taxon>Tracheophyta</taxon>
        <taxon>Spermatophyta</taxon>
        <taxon>Magnoliopsida</taxon>
        <taxon>eudicotyledons</taxon>
        <taxon>Gunneridae</taxon>
        <taxon>Pentapetalae</taxon>
        <taxon>rosids</taxon>
        <taxon>fabids</taxon>
        <taxon>Fabales</taxon>
        <taxon>Fabaceae</taxon>
        <taxon>Papilionoideae</taxon>
        <taxon>50 kb inversion clade</taxon>
        <taxon>NPAAA clade</taxon>
        <taxon>indigoferoid/millettioid clade</taxon>
        <taxon>Phaseoleae</taxon>
        <taxon>Mucuna</taxon>
    </lineage>
</organism>
<feature type="domain" description="PWWP" evidence="2">
    <location>
        <begin position="524"/>
        <end position="585"/>
    </location>
</feature>
<dbReference type="Pfam" id="PF00855">
    <property type="entry name" value="PWWP"/>
    <property type="match status" value="1"/>
</dbReference>
<evidence type="ECO:0000259" key="2">
    <source>
        <dbReference type="PROSITE" id="PS50812"/>
    </source>
</evidence>
<evidence type="ECO:0000313" key="3">
    <source>
        <dbReference type="EMBL" id="RDY01809.1"/>
    </source>
</evidence>
<dbReference type="Gene3D" id="2.30.30.140">
    <property type="match status" value="1"/>
</dbReference>
<name>A0A371HGA1_MUCPR</name>
<sequence length="1166" mass="127946">MEEQEKGLCETLESTVTHKEKVEGETLEGSVDCGGQVQMEASLSEELVGEGGACNGKDVMVEVLGSDVYIDGVCTHGNGAELSGEVGGGESVEGGEDLGKDVGPGGIGGGVSQGVESEEGISENVAVELDSVVLGREERDEAVVDSGEVDAASLQEESVLDNRAQEEVGTGVSNIEDPIVMDVGVECANAPGAGTSDHKVTNSRCDNNDLGCPLTGSSVGVENVESGCAEKDNGATGDGNDVRLDEKKNIANLQSHKIVEKEACITDRVESEEKLNTDEEQPREVNRVDSDSNDVLEVVGETEVAVDEALLNSEEKQFLRKCTEKAQTSETLQVSSDTGQEIVDMDSTKEVELHKNVSDADNCGLRKGIEAEAEGQPETERIRTINPTSEVEGKINVVLYPCNSVDAGTFVPFRSKKSLDANAVSVIVGEDTQMADQDDLALMDAEKENVHYESNIRQNVEVQTGISEQLGSNGGQEVEEFNEVEQRKTDRRVTRYSLMKSGNSEIFHQARYLLPTEKEDEFSVSDMVWGKVRSHPWWPGQIFDPSDSSEKAMKHYKKDCYLVAYFGDRTFAWNEESQLKPFRTHFSSIEKQSTSESFQNSVDCALDEVTRRAEYGLACSCIPKDTYDSIKFQTVENTGIRRELSVRHGVDESLNATSFSPDKLIEYMKILSQLPTGGFDRLELGIAKAQLLAFYRFKGYSCLPELQYCGGFDDDVDTSVHDDEKEVNYHAAPTIKNDGQAGSENVKNQSSTRRKRKHNLKDIMHETKKERSLSELMGGTPDSPDGDYWSDEKVTDNLVSPSRSKKRRTVDHYADDFGKQDGRKTISVAKVSNTTKPSFLIGDRIRRVASKLTGSPSMVKSSGDRSQMTDGSTDVFSGNGSDVPFEEAQRSSMVVVPTEYSSLDDLLSSLQSVAQEPCGDYSSLSAIVSFFSDFRNSVIVADDSVKDIFCTDKVGTKRKKPPIVGSPETFEFEDMSDTYWTDRVIDNGSEAQPAQPSPPVQPSQPARRNRKKDHQLVPAEPGKPVQVSRRPYSRKQYSNSNHVEAPEKPPGYIDENAPAELVMNFAELGSVPSETNLNKMFRRFGPIKEAETEVDTVSSRARVVFKKCADAEVACSSAQKFNIFGPILVNYQLNYTPSALFKASSVATTQDQEMHLDLSNYEVNMV</sequence>
<comment type="caution">
    <text evidence="3">The sequence shown here is derived from an EMBL/GenBank/DDBJ whole genome shotgun (WGS) entry which is preliminary data.</text>
</comment>
<proteinExistence type="predicted"/>
<gene>
    <name evidence="3" type="primary">Glyr1</name>
    <name evidence="3" type="ORF">CR513_14815</name>
</gene>
<feature type="non-terminal residue" evidence="3">
    <location>
        <position position="1"/>
    </location>
</feature>
<dbReference type="PANTHER" id="PTHR42851:SF4">
    <property type="entry name" value="PWWP DOMAIN-CONTAINING PROTEIN"/>
    <property type="match status" value="1"/>
</dbReference>
<evidence type="ECO:0000313" key="4">
    <source>
        <dbReference type="Proteomes" id="UP000257109"/>
    </source>
</evidence>
<dbReference type="AlphaFoldDB" id="A0A371HGA1"/>
<keyword evidence="4" id="KW-1185">Reference proteome</keyword>
<feature type="region of interest" description="Disordered" evidence="1">
    <location>
        <begin position="732"/>
        <end position="790"/>
    </location>
</feature>